<sequence length="62" mass="7088">MDETPTTGPSAIFGHRQRTEPRYGGVWREMRLDADDLYESVERIISAADFIEKTEGAQLLFI</sequence>
<dbReference type="EMBL" id="BSDI01000027">
    <property type="protein sequence ID" value="GLH99707.1"/>
    <property type="molecule type" value="Genomic_DNA"/>
</dbReference>
<name>A0ABQ5QZJ4_9ACTN</name>
<proteinExistence type="predicted"/>
<evidence type="ECO:0000313" key="2">
    <source>
        <dbReference type="Proteomes" id="UP001144280"/>
    </source>
</evidence>
<dbReference type="Proteomes" id="UP001144280">
    <property type="component" value="Unassembled WGS sequence"/>
</dbReference>
<evidence type="ECO:0000313" key="1">
    <source>
        <dbReference type="EMBL" id="GLH99707.1"/>
    </source>
</evidence>
<accession>A0ABQ5QZJ4</accession>
<comment type="caution">
    <text evidence="1">The sequence shown here is derived from an EMBL/GenBank/DDBJ whole genome shotgun (WGS) entry which is preliminary data.</text>
</comment>
<organism evidence="1 2">
    <name type="scientific">Phytohabitans aurantiacus</name>
    <dbReference type="NCBI Taxonomy" id="3016789"/>
    <lineage>
        <taxon>Bacteria</taxon>
        <taxon>Bacillati</taxon>
        <taxon>Actinomycetota</taxon>
        <taxon>Actinomycetes</taxon>
        <taxon>Micromonosporales</taxon>
        <taxon>Micromonosporaceae</taxon>
    </lineage>
</organism>
<reference evidence="1" key="1">
    <citation type="submission" date="2022-12" db="EMBL/GenBank/DDBJ databases">
        <title>New Phytohabitans aurantiacus sp. RD004123 nov., an actinomycete isolated from soil.</title>
        <authorList>
            <person name="Triningsih D.W."/>
            <person name="Harunari E."/>
            <person name="Igarashi Y."/>
        </authorList>
    </citation>
    <scope>NUCLEOTIDE SEQUENCE</scope>
    <source>
        <strain evidence="1">RD004123</strain>
    </source>
</reference>
<keyword evidence="2" id="KW-1185">Reference proteome</keyword>
<protein>
    <submittedName>
        <fullName evidence="1">Uncharacterized protein</fullName>
    </submittedName>
</protein>
<gene>
    <name evidence="1" type="ORF">Pa4123_49830</name>
</gene>